<sequence>MRILFWNTHKNKDINPYIASLVLDNEIDILALSEYDANIDELNAMFKDNNQRLIKCNTLGCDRIDVWSSYVNIKSGIQEKYYSIQIINDSFILCCIHLCTDLYGDHSDERLAIIQKIMYDIHKIEDNIQTQRTIVIGDINEMPYGRGCLNANGFHGLPALNISDKPTRTVNEIEYRKFYNPMWNLMGDFDYPPGTFYVNQSKLHSPMWYMLDQVIISQDVLPIFNKDSLKIITACSYADLVDDSKHPNRKISDHFPIMCEIEDEQKCERG</sequence>
<name>A0A844GHI0_9FIRM</name>
<comment type="caution">
    <text evidence="1">The sequence shown here is derived from an EMBL/GenBank/DDBJ whole genome shotgun (WGS) entry which is preliminary data.</text>
</comment>
<reference evidence="1 2" key="1">
    <citation type="submission" date="2019-11" db="EMBL/GenBank/DDBJ databases">
        <title>Draft genome sequence of Blautia luti DSM 14534T, isolated from human stool.</title>
        <authorList>
            <person name="Ortiz R."/>
            <person name="Melis-Arcos F."/>
            <person name="Covarrubias P."/>
            <person name="Cardenas J.P."/>
            <person name="Perez-Donoso J."/>
            <person name="Almonacid D."/>
        </authorList>
    </citation>
    <scope>NUCLEOTIDE SEQUENCE [LARGE SCALE GENOMIC DNA]</scope>
    <source>
        <strain evidence="1 2">DSM 14534</strain>
    </source>
</reference>
<dbReference type="GO" id="GO:0004527">
    <property type="term" value="F:exonuclease activity"/>
    <property type="evidence" value="ECO:0007669"/>
    <property type="project" value="UniProtKB-KW"/>
</dbReference>
<keyword evidence="1" id="KW-0540">Nuclease</keyword>
<dbReference type="EMBL" id="WMBC01000001">
    <property type="protein sequence ID" value="MTD59767.1"/>
    <property type="molecule type" value="Genomic_DNA"/>
</dbReference>
<dbReference type="InterPro" id="IPR036691">
    <property type="entry name" value="Endo/exonu/phosph_ase_sf"/>
</dbReference>
<keyword evidence="1" id="KW-0255">Endonuclease</keyword>
<accession>A0A844GHI0</accession>
<evidence type="ECO:0000313" key="1">
    <source>
        <dbReference type="EMBL" id="MTD59767.1"/>
    </source>
</evidence>
<keyword evidence="1" id="KW-0378">Hydrolase</keyword>
<dbReference type="Gene3D" id="3.60.10.10">
    <property type="entry name" value="Endonuclease/exonuclease/phosphatase"/>
    <property type="match status" value="1"/>
</dbReference>
<protein>
    <submittedName>
        <fullName evidence="1">Endonuclease/exonuclease/phosphatase</fullName>
    </submittedName>
</protein>
<gene>
    <name evidence="1" type="ORF">GKZ57_00365</name>
</gene>
<dbReference type="RefSeq" id="WP_154779457.1">
    <property type="nucleotide sequence ID" value="NZ_WMBC01000001.1"/>
</dbReference>
<dbReference type="Proteomes" id="UP000437824">
    <property type="component" value="Unassembled WGS sequence"/>
</dbReference>
<organism evidence="1 2">
    <name type="scientific">Blautia luti DSM 14534 = JCM 17040</name>
    <dbReference type="NCBI Taxonomy" id="649762"/>
    <lineage>
        <taxon>Bacteria</taxon>
        <taxon>Bacillati</taxon>
        <taxon>Bacillota</taxon>
        <taxon>Clostridia</taxon>
        <taxon>Lachnospirales</taxon>
        <taxon>Lachnospiraceae</taxon>
        <taxon>Blautia</taxon>
    </lineage>
</organism>
<dbReference type="GO" id="GO:0004519">
    <property type="term" value="F:endonuclease activity"/>
    <property type="evidence" value="ECO:0007669"/>
    <property type="project" value="UniProtKB-KW"/>
</dbReference>
<dbReference type="AlphaFoldDB" id="A0A844GHI0"/>
<evidence type="ECO:0000313" key="2">
    <source>
        <dbReference type="Proteomes" id="UP000437824"/>
    </source>
</evidence>
<dbReference type="SUPFAM" id="SSF56219">
    <property type="entry name" value="DNase I-like"/>
    <property type="match status" value="1"/>
</dbReference>
<proteinExistence type="predicted"/>
<keyword evidence="1" id="KW-0269">Exonuclease</keyword>